<dbReference type="InterPro" id="IPR002053">
    <property type="entry name" value="Glyco_hydro_25"/>
</dbReference>
<evidence type="ECO:0000313" key="6">
    <source>
        <dbReference type="Proteomes" id="UP000037020"/>
    </source>
</evidence>
<dbReference type="EMBL" id="LGUT01000223">
    <property type="protein sequence ID" value="KOG91504.1"/>
    <property type="molecule type" value="Genomic_DNA"/>
</dbReference>
<evidence type="ECO:0000256" key="2">
    <source>
        <dbReference type="ARBA" id="ARBA00022801"/>
    </source>
</evidence>
<dbReference type="SMART" id="SM00641">
    <property type="entry name" value="Glyco_25"/>
    <property type="match status" value="1"/>
</dbReference>
<keyword evidence="6" id="KW-1185">Reference proteome</keyword>
<keyword evidence="2" id="KW-0378">Hydrolase</keyword>
<proteinExistence type="inferred from homology"/>
<feature type="region of interest" description="Disordered" evidence="4">
    <location>
        <begin position="182"/>
        <end position="201"/>
    </location>
</feature>
<dbReference type="PANTHER" id="PTHR34135:SF2">
    <property type="entry name" value="LYSOZYME"/>
    <property type="match status" value="1"/>
</dbReference>
<sequence length="201" mass="22032">MLHGIDVSSYQSEKYPVDDIDFAFVKVTEGTSYTNPKWVAQRDRARKAGLVVGYYHFGSGGSMTAQGDYFLGKIKLRAGDILCFDWESTSVTCAEKDAWLAHVKRKAPGHKVVLYCNRDYWLHRDTTSEAGDGLWIADPEHAAGHPAVKHPWTFHQYSSAGNLDRDVANFADVAALRSWAGAPSAAAETDEAPPEGEPVSG</sequence>
<dbReference type="RefSeq" id="WP_048831495.1">
    <property type="nucleotide sequence ID" value="NZ_JBEZAH010000011.1"/>
</dbReference>
<comment type="caution">
    <text evidence="5">The sequence shown here is derived from an EMBL/GenBank/DDBJ whole genome shotgun (WGS) entry which is preliminary data.</text>
</comment>
<reference evidence="5 6" key="1">
    <citation type="submission" date="2015-07" db="EMBL/GenBank/DDBJ databases">
        <authorList>
            <person name="Ju K.-S."/>
            <person name="Doroghazi J.R."/>
            <person name="Metcalf W.W."/>
        </authorList>
    </citation>
    <scope>NUCLEOTIDE SEQUENCE [LARGE SCALE GENOMIC DNA]</scope>
    <source>
        <strain evidence="5 6">NRRL B-3589</strain>
    </source>
</reference>
<keyword evidence="3" id="KW-0326">Glycosidase</keyword>
<dbReference type="SUPFAM" id="SSF51445">
    <property type="entry name" value="(Trans)glycosidases"/>
    <property type="match status" value="1"/>
</dbReference>
<dbReference type="PANTHER" id="PTHR34135">
    <property type="entry name" value="LYSOZYME"/>
    <property type="match status" value="1"/>
</dbReference>
<gene>
    <name evidence="5" type="ORF">ADK38_02825</name>
</gene>
<dbReference type="CDD" id="cd00599">
    <property type="entry name" value="GH25_muramidase"/>
    <property type="match status" value="1"/>
</dbReference>
<protein>
    <submittedName>
        <fullName evidence="5">Muramidase</fullName>
    </submittedName>
</protein>
<evidence type="ECO:0000256" key="3">
    <source>
        <dbReference type="ARBA" id="ARBA00023295"/>
    </source>
</evidence>
<dbReference type="InterPro" id="IPR018077">
    <property type="entry name" value="Glyco_hydro_fam25_subgr"/>
</dbReference>
<evidence type="ECO:0000313" key="5">
    <source>
        <dbReference type="EMBL" id="KOG91504.1"/>
    </source>
</evidence>
<evidence type="ECO:0000256" key="1">
    <source>
        <dbReference type="ARBA" id="ARBA00010646"/>
    </source>
</evidence>
<comment type="similarity">
    <text evidence="1">Belongs to the glycosyl hydrolase 25 family.</text>
</comment>
<accession>A0ABR5JDJ2</accession>
<dbReference type="Proteomes" id="UP000037020">
    <property type="component" value="Unassembled WGS sequence"/>
</dbReference>
<dbReference type="Pfam" id="PF01183">
    <property type="entry name" value="Glyco_hydro_25"/>
    <property type="match status" value="1"/>
</dbReference>
<dbReference type="Gene3D" id="3.20.20.80">
    <property type="entry name" value="Glycosidases"/>
    <property type="match status" value="1"/>
</dbReference>
<evidence type="ECO:0000256" key="4">
    <source>
        <dbReference type="SAM" id="MobiDB-lite"/>
    </source>
</evidence>
<dbReference type="PROSITE" id="PS51904">
    <property type="entry name" value="GLYCOSYL_HYDROL_F25_2"/>
    <property type="match status" value="1"/>
</dbReference>
<name>A0ABR5JDJ2_9ACTN</name>
<organism evidence="5 6">
    <name type="scientific">Streptomyces varsoviensis</name>
    <dbReference type="NCBI Taxonomy" id="67373"/>
    <lineage>
        <taxon>Bacteria</taxon>
        <taxon>Bacillati</taxon>
        <taxon>Actinomycetota</taxon>
        <taxon>Actinomycetes</taxon>
        <taxon>Kitasatosporales</taxon>
        <taxon>Streptomycetaceae</taxon>
        <taxon>Streptomyces</taxon>
    </lineage>
</organism>
<dbReference type="InterPro" id="IPR017853">
    <property type="entry name" value="GH"/>
</dbReference>